<dbReference type="Gene3D" id="1.10.510.10">
    <property type="entry name" value="Transferase(Phosphotransferase) domain 1"/>
    <property type="match status" value="1"/>
</dbReference>
<organism evidence="3 4">
    <name type="scientific">Cyclotella atomus</name>
    <dbReference type="NCBI Taxonomy" id="382360"/>
    <lineage>
        <taxon>Eukaryota</taxon>
        <taxon>Sar</taxon>
        <taxon>Stramenopiles</taxon>
        <taxon>Ochrophyta</taxon>
        <taxon>Bacillariophyta</taxon>
        <taxon>Coscinodiscophyceae</taxon>
        <taxon>Thalassiosirophycidae</taxon>
        <taxon>Stephanodiscales</taxon>
        <taxon>Stephanodiscaceae</taxon>
        <taxon>Cyclotella</taxon>
    </lineage>
</organism>
<evidence type="ECO:0000313" key="4">
    <source>
        <dbReference type="Proteomes" id="UP001530400"/>
    </source>
</evidence>
<name>A0ABD3PQN7_9STRA</name>
<dbReference type="Proteomes" id="UP001530400">
    <property type="component" value="Unassembled WGS sequence"/>
</dbReference>
<protein>
    <recommendedName>
        <fullName evidence="2">Protein kinase domain-containing protein</fullName>
    </recommendedName>
</protein>
<proteinExistence type="predicted"/>
<keyword evidence="1" id="KW-0472">Membrane</keyword>
<dbReference type="InterPro" id="IPR011009">
    <property type="entry name" value="Kinase-like_dom_sf"/>
</dbReference>
<gene>
    <name evidence="3" type="ORF">ACHAWO_001317</name>
</gene>
<keyword evidence="1" id="KW-0812">Transmembrane</keyword>
<dbReference type="Pfam" id="PF00069">
    <property type="entry name" value="Pkinase"/>
    <property type="match status" value="1"/>
</dbReference>
<dbReference type="AlphaFoldDB" id="A0ABD3PQN7"/>
<evidence type="ECO:0000256" key="1">
    <source>
        <dbReference type="SAM" id="Phobius"/>
    </source>
</evidence>
<evidence type="ECO:0000313" key="3">
    <source>
        <dbReference type="EMBL" id="KAL3790242.1"/>
    </source>
</evidence>
<keyword evidence="4" id="KW-1185">Reference proteome</keyword>
<accession>A0ABD3PQN7</accession>
<comment type="caution">
    <text evidence="3">The sequence shown here is derived from an EMBL/GenBank/DDBJ whole genome shotgun (WGS) entry which is preliminary data.</text>
</comment>
<keyword evidence="1" id="KW-1133">Transmembrane helix</keyword>
<dbReference type="EMBL" id="JALLPJ020000506">
    <property type="protein sequence ID" value="KAL3790242.1"/>
    <property type="molecule type" value="Genomic_DNA"/>
</dbReference>
<feature type="domain" description="Protein kinase" evidence="2">
    <location>
        <begin position="196"/>
        <end position="388"/>
    </location>
</feature>
<feature type="transmembrane region" description="Helical" evidence="1">
    <location>
        <begin position="21"/>
        <end position="40"/>
    </location>
</feature>
<dbReference type="InterPro" id="IPR000719">
    <property type="entry name" value="Prot_kinase_dom"/>
</dbReference>
<evidence type="ECO:0000259" key="2">
    <source>
        <dbReference type="PROSITE" id="PS50011"/>
    </source>
</evidence>
<sequence length="388" mass="44423">MKHANYLEDKRPKRRRDSLEAFFFVSSGVYLITLGLPIFLHPSNITICDYASNALLTRHKHKSSRKRHVSSSTDNYLRPSKQFDASIRRVVFLDGNSAQNELHGSRLESLDKDYAPKFQDVELAPRKESTVDECVPMAKWQTMSFPTCNLFHETNIFSSSRVLSHFGGHLRSDNIHFNLFTRQNAKSGPEHALLDVHSSKLLGNGWFRNAWKVTNIDQSFSVAMKTLRLDREYLQEYYELHRRDAVAMERLTNSPYVMNIYGHCGNSAITELAFGEKGIDNLYRMAVGLRDNFTPYVLQTKLQIAAMVAMGLSHVHNVPGDASNSALATISHYDFNPRNVIISSDGTPKINDFNCAEFLSWSTKDHEPCGFKARFFEPWWRSPEEMTQ</sequence>
<dbReference type="PROSITE" id="PS50011">
    <property type="entry name" value="PROTEIN_KINASE_DOM"/>
    <property type="match status" value="1"/>
</dbReference>
<dbReference type="SUPFAM" id="SSF56112">
    <property type="entry name" value="Protein kinase-like (PK-like)"/>
    <property type="match status" value="1"/>
</dbReference>
<reference evidence="3 4" key="1">
    <citation type="submission" date="2024-10" db="EMBL/GenBank/DDBJ databases">
        <title>Updated reference genomes for cyclostephanoid diatoms.</title>
        <authorList>
            <person name="Roberts W.R."/>
            <person name="Alverson A.J."/>
        </authorList>
    </citation>
    <scope>NUCLEOTIDE SEQUENCE [LARGE SCALE GENOMIC DNA]</scope>
    <source>
        <strain evidence="3 4">AJA010-31</strain>
    </source>
</reference>